<proteinExistence type="predicted"/>
<accession>A0A164MRC5</accession>
<name>A0A164MRC5_9AGAM</name>
<keyword evidence="3" id="KW-1185">Reference proteome</keyword>
<evidence type="ECO:0000313" key="3">
    <source>
        <dbReference type="Proteomes" id="UP000076722"/>
    </source>
</evidence>
<dbReference type="EMBL" id="KV419462">
    <property type="protein sequence ID" value="KZS86958.1"/>
    <property type="molecule type" value="Genomic_DNA"/>
</dbReference>
<reference evidence="2 3" key="1">
    <citation type="journal article" date="2016" name="Mol. Biol. Evol.">
        <title>Comparative Genomics of Early-Diverging Mushroom-Forming Fungi Provides Insights into the Origins of Lignocellulose Decay Capabilities.</title>
        <authorList>
            <person name="Nagy L.G."/>
            <person name="Riley R."/>
            <person name="Tritt A."/>
            <person name="Adam C."/>
            <person name="Daum C."/>
            <person name="Floudas D."/>
            <person name="Sun H."/>
            <person name="Yadav J.S."/>
            <person name="Pangilinan J."/>
            <person name="Larsson K.H."/>
            <person name="Matsuura K."/>
            <person name="Barry K."/>
            <person name="Labutti K."/>
            <person name="Kuo R."/>
            <person name="Ohm R.A."/>
            <person name="Bhattacharya S.S."/>
            <person name="Shirouzu T."/>
            <person name="Yoshinaga Y."/>
            <person name="Martin F.M."/>
            <person name="Grigoriev I.V."/>
            <person name="Hibbett D.S."/>
        </authorList>
    </citation>
    <scope>NUCLEOTIDE SEQUENCE [LARGE SCALE GENOMIC DNA]</scope>
    <source>
        <strain evidence="2 3">HHB9708</strain>
    </source>
</reference>
<feature type="region of interest" description="Disordered" evidence="1">
    <location>
        <begin position="117"/>
        <end position="136"/>
    </location>
</feature>
<organism evidence="2 3">
    <name type="scientific">Sistotremastrum niveocremeum HHB9708</name>
    <dbReference type="NCBI Taxonomy" id="1314777"/>
    <lineage>
        <taxon>Eukaryota</taxon>
        <taxon>Fungi</taxon>
        <taxon>Dikarya</taxon>
        <taxon>Basidiomycota</taxon>
        <taxon>Agaricomycotina</taxon>
        <taxon>Agaricomycetes</taxon>
        <taxon>Sistotremastrales</taxon>
        <taxon>Sistotremastraceae</taxon>
        <taxon>Sertulicium</taxon>
        <taxon>Sertulicium niveocremeum</taxon>
    </lineage>
</organism>
<evidence type="ECO:0000256" key="1">
    <source>
        <dbReference type="SAM" id="MobiDB-lite"/>
    </source>
</evidence>
<dbReference type="AlphaFoldDB" id="A0A164MRC5"/>
<evidence type="ECO:0000313" key="2">
    <source>
        <dbReference type="EMBL" id="KZS86958.1"/>
    </source>
</evidence>
<protein>
    <submittedName>
        <fullName evidence="2">Uncharacterized protein</fullName>
    </submittedName>
</protein>
<sequence length="136" mass="14988">MRRQYSDTISWLTLMDRPHYDYPMSEHSAQPPYLFQKCAASGSVPLKQVTVPVPTEEYCGEAELPALAYTNGTRFGPVGFGASEVEASGYEFNSLSVLSDRMQSDMQDINAVLPPSSFAPISNTRAPEENPAHQVL</sequence>
<dbReference type="Proteomes" id="UP000076722">
    <property type="component" value="Unassembled WGS sequence"/>
</dbReference>
<gene>
    <name evidence="2" type="ORF">SISNIDRAFT_553393</name>
</gene>
<feature type="compositionally biased region" description="Basic and acidic residues" evidence="1">
    <location>
        <begin position="126"/>
        <end position="136"/>
    </location>
</feature>